<dbReference type="EMBL" id="JAHESE010000001">
    <property type="protein sequence ID" value="MBT1706808.1"/>
    <property type="molecule type" value="Genomic_DNA"/>
</dbReference>
<evidence type="ECO:0000313" key="1">
    <source>
        <dbReference type="EMBL" id="MBT1706808.1"/>
    </source>
</evidence>
<keyword evidence="2" id="KW-1185">Reference proteome</keyword>
<dbReference type="PROSITE" id="PS51257">
    <property type="entry name" value="PROKAR_LIPOPROTEIN"/>
    <property type="match status" value="1"/>
</dbReference>
<gene>
    <name evidence="1" type="ORF">KK062_01165</name>
</gene>
<name>A0AAP2DSX6_9BACT</name>
<dbReference type="RefSeq" id="WP_254082397.1">
    <property type="nucleotide sequence ID" value="NZ_JAHESE010000001.1"/>
</dbReference>
<dbReference type="Proteomes" id="UP001319080">
    <property type="component" value="Unassembled WGS sequence"/>
</dbReference>
<evidence type="ECO:0000313" key="2">
    <source>
        <dbReference type="Proteomes" id="UP001319080"/>
    </source>
</evidence>
<accession>A0AAP2DSX6</accession>
<dbReference type="AlphaFoldDB" id="A0AAP2DSX6"/>
<organism evidence="1 2">
    <name type="scientific">Dawidia cretensis</name>
    <dbReference type="NCBI Taxonomy" id="2782350"/>
    <lineage>
        <taxon>Bacteria</taxon>
        <taxon>Pseudomonadati</taxon>
        <taxon>Bacteroidota</taxon>
        <taxon>Cytophagia</taxon>
        <taxon>Cytophagales</taxon>
        <taxon>Chryseotaleaceae</taxon>
        <taxon>Dawidia</taxon>
    </lineage>
</organism>
<reference evidence="1 2" key="1">
    <citation type="submission" date="2021-05" db="EMBL/GenBank/DDBJ databases">
        <title>A Polyphasic approach of four new species of the genus Ohtaekwangia: Ohtaekwangia histidinii sp. nov., Ohtaekwangia cretensis sp. nov., Ohtaekwangia indiensis sp. nov., Ohtaekwangia reichenbachii sp. nov. from diverse environment.</title>
        <authorList>
            <person name="Octaviana S."/>
        </authorList>
    </citation>
    <scope>NUCLEOTIDE SEQUENCE [LARGE SCALE GENOMIC DNA]</scope>
    <source>
        <strain evidence="1 2">PWU5</strain>
    </source>
</reference>
<protein>
    <submittedName>
        <fullName evidence="1">Uncharacterized protein</fullName>
    </submittedName>
</protein>
<comment type="caution">
    <text evidence="1">The sequence shown here is derived from an EMBL/GenBank/DDBJ whole genome shotgun (WGS) entry which is preliminary data.</text>
</comment>
<sequence length="178" mass="20356">MRVLCISLFFLGLIGCQEITYQAPQPKGVNSLAEIPEALRGHYLLPEDNRAIRDTLVVEAHTYFALSDKGDKRVLGDSLLLRYYKGYYFINLYNNPEWLVRAMRLEANGDIAYFMLGAEEKEFPTFIKNFGREITVDSSVVRGKKLYQIDPTPAQLLGLLKKGHFRQVAVLKRIQITP</sequence>
<proteinExistence type="predicted"/>